<dbReference type="SUPFAM" id="SSF53067">
    <property type="entry name" value="Actin-like ATPase domain"/>
    <property type="match status" value="2"/>
</dbReference>
<dbReference type="OMA" id="DERTHHQ"/>
<dbReference type="PANTHER" id="PTHR14187:SF5">
    <property type="entry name" value="HEAT SHOCK 70 KDA PROTEIN 12A"/>
    <property type="match status" value="1"/>
</dbReference>
<name>A0A8W8J3L0_MAGGI</name>
<dbReference type="OrthoDB" id="2963168at2759"/>
<dbReference type="PANTHER" id="PTHR14187">
    <property type="entry name" value="ALPHA KINASE/ELONGATION FACTOR 2 KINASE"/>
    <property type="match status" value="1"/>
</dbReference>
<dbReference type="AlphaFoldDB" id="A0A8W8J3L0"/>
<feature type="compositionally biased region" description="Basic and acidic residues" evidence="4">
    <location>
        <begin position="197"/>
        <end position="215"/>
    </location>
</feature>
<proteinExistence type="inferred from homology"/>
<keyword evidence="6" id="KW-1185">Reference proteome</keyword>
<evidence type="ECO:0000256" key="4">
    <source>
        <dbReference type="SAM" id="MobiDB-lite"/>
    </source>
</evidence>
<evidence type="ECO:0000256" key="1">
    <source>
        <dbReference type="ARBA" id="ARBA00007381"/>
    </source>
</evidence>
<protein>
    <recommendedName>
        <fullName evidence="7">Heat shock 70 kDa protein 12B</fullName>
    </recommendedName>
</protein>
<dbReference type="Gene3D" id="3.30.420.40">
    <property type="match status" value="2"/>
</dbReference>
<dbReference type="GO" id="GO:0140662">
    <property type="term" value="F:ATP-dependent protein folding chaperone"/>
    <property type="evidence" value="ECO:0007669"/>
    <property type="project" value="InterPro"/>
</dbReference>
<keyword evidence="2" id="KW-0547">Nucleotide-binding</keyword>
<evidence type="ECO:0000256" key="3">
    <source>
        <dbReference type="ARBA" id="ARBA00022840"/>
    </source>
</evidence>
<evidence type="ECO:0000313" key="5">
    <source>
        <dbReference type="EnsemblMetazoa" id="G16597.3:cds"/>
    </source>
</evidence>
<dbReference type="CDD" id="cd10229">
    <property type="entry name" value="ASKHA_NBD_HSP70_HSPA12"/>
    <property type="match status" value="1"/>
</dbReference>
<evidence type="ECO:0008006" key="7">
    <source>
        <dbReference type="Google" id="ProtNLM"/>
    </source>
</evidence>
<reference evidence="5" key="1">
    <citation type="submission" date="2022-08" db="UniProtKB">
        <authorList>
            <consortium name="EnsemblMetazoa"/>
        </authorList>
    </citation>
    <scope>IDENTIFICATION</scope>
    <source>
        <strain evidence="5">05x7-T-G4-1.051#20</strain>
    </source>
</reference>
<feature type="compositionally biased region" description="Acidic residues" evidence="4">
    <location>
        <begin position="89"/>
        <end position="105"/>
    </location>
</feature>
<dbReference type="Pfam" id="PF00012">
    <property type="entry name" value="HSP70"/>
    <property type="match status" value="1"/>
</dbReference>
<accession>A0A8W8J3L0</accession>
<dbReference type="InterPro" id="IPR013126">
    <property type="entry name" value="Hsp_70_fam"/>
</dbReference>
<feature type="region of interest" description="Disordered" evidence="4">
    <location>
        <begin position="86"/>
        <end position="113"/>
    </location>
</feature>
<evidence type="ECO:0000313" key="6">
    <source>
        <dbReference type="Proteomes" id="UP000005408"/>
    </source>
</evidence>
<keyword evidence="3" id="KW-0067">ATP-binding</keyword>
<comment type="similarity">
    <text evidence="1">Belongs to the heat shock protein 70 family.</text>
</comment>
<evidence type="ECO:0000256" key="2">
    <source>
        <dbReference type="ARBA" id="ARBA00022741"/>
    </source>
</evidence>
<feature type="region of interest" description="Disordered" evidence="4">
    <location>
        <begin position="188"/>
        <end position="219"/>
    </location>
</feature>
<dbReference type="EnsemblMetazoa" id="G16597.3">
    <property type="protein sequence ID" value="G16597.3:cds"/>
    <property type="gene ID" value="G16597"/>
</dbReference>
<dbReference type="GO" id="GO:0005524">
    <property type="term" value="F:ATP binding"/>
    <property type="evidence" value="ECO:0007669"/>
    <property type="project" value="UniProtKB-KW"/>
</dbReference>
<organism evidence="5 6">
    <name type="scientific">Magallana gigas</name>
    <name type="common">Pacific oyster</name>
    <name type="synonym">Crassostrea gigas</name>
    <dbReference type="NCBI Taxonomy" id="29159"/>
    <lineage>
        <taxon>Eukaryota</taxon>
        <taxon>Metazoa</taxon>
        <taxon>Spiralia</taxon>
        <taxon>Lophotrochozoa</taxon>
        <taxon>Mollusca</taxon>
        <taxon>Bivalvia</taxon>
        <taxon>Autobranchia</taxon>
        <taxon>Pteriomorphia</taxon>
        <taxon>Ostreida</taxon>
        <taxon>Ostreoidea</taxon>
        <taxon>Ostreidae</taxon>
        <taxon>Magallana</taxon>
    </lineage>
</organism>
<dbReference type="Proteomes" id="UP000005408">
    <property type="component" value="Unassembled WGS sequence"/>
</dbReference>
<dbReference type="InterPro" id="IPR043129">
    <property type="entry name" value="ATPase_NBD"/>
</dbReference>
<sequence length="684" mass="78003">MDDYFSPWPVVCAIDFGTTYSGYAYSMRPDYERNPLNIECNPSWSNEEMMTPKTPTCILFDKSENFHSFGYDAEKKYRKLAEKAQEKLEIDEEDDSNDSDDSDDSGNEKVEDKIEEDNVTEWLYFRRFKMKLYQDDMKAKQKLKKLKLSAENGKKLPALKVFSEAIKYLKDHFEALLLKTTIRDDCKESSLNSDTSQEQRHTSVSTRKQETHSERSVSNIVDSNHSSWSDDILWVLTVPAIWSDEAKQFMRDAAIQAGIRDDHLVLALEPESVALLCKQLALTKKGVDIKVQMFEPGSKFMVIDCGGGTVDVTAYRVENNQALRELHCASGDAVGGTNVDMLFINLLNDIFRKAVVERFQNKSPSDWHELLRSFEVKKRGIGLKHPNEKEKELITFSSLGTLIDAFTHLNGHSKNAISKRIQEMDLKKKIKCNGPKMRIDETYLIETVFAGPIKDIVKHLKNLFAEKDVKDIDIILLVGGFSECPLLQDAIKREFPDKTIVNPRDGSIAVMKGAVLFGHSAEIVAQKRIEQGHQLHEVQEVSECVVRRSRAYYGVATDVPFVDGEHLPVCRYTNEEGLSMCSDIFDCLIKKNQVMEIGQSVFEKTFKASSTLANVEIYRSDREVQYCHEDGCRNIGNINALYSDDIGDRRLFKIQLHFGFTEKIAIAMDMKTQKTWKAKLDCIL</sequence>